<feature type="compositionally biased region" description="Basic and acidic residues" evidence="1">
    <location>
        <begin position="20"/>
        <end position="33"/>
    </location>
</feature>
<name>A0A2R6NII3_9APHY</name>
<dbReference type="EMBL" id="MLYV02001205">
    <property type="protein sequence ID" value="PSR72207.1"/>
    <property type="molecule type" value="Genomic_DNA"/>
</dbReference>
<accession>A0A2R6NII3</accession>
<evidence type="ECO:0000313" key="3">
    <source>
        <dbReference type="Proteomes" id="UP000186601"/>
    </source>
</evidence>
<keyword evidence="3" id="KW-1185">Reference proteome</keyword>
<dbReference type="Proteomes" id="UP000186601">
    <property type="component" value="Unassembled WGS sequence"/>
</dbReference>
<proteinExistence type="predicted"/>
<dbReference type="OrthoDB" id="2745780at2759"/>
<dbReference type="Gene3D" id="3.80.10.10">
    <property type="entry name" value="Ribonuclease Inhibitor"/>
    <property type="match status" value="1"/>
</dbReference>
<gene>
    <name evidence="2" type="ORF">PHLCEN_2v11914</name>
</gene>
<evidence type="ECO:0000256" key="1">
    <source>
        <dbReference type="SAM" id="MobiDB-lite"/>
    </source>
</evidence>
<dbReference type="SUPFAM" id="SSF52047">
    <property type="entry name" value="RNI-like"/>
    <property type="match status" value="1"/>
</dbReference>
<dbReference type="InterPro" id="IPR032675">
    <property type="entry name" value="LRR_dom_sf"/>
</dbReference>
<feature type="region of interest" description="Disordered" evidence="1">
    <location>
        <begin position="20"/>
        <end position="107"/>
    </location>
</feature>
<organism evidence="2 3">
    <name type="scientific">Hermanssonia centrifuga</name>
    <dbReference type="NCBI Taxonomy" id="98765"/>
    <lineage>
        <taxon>Eukaryota</taxon>
        <taxon>Fungi</taxon>
        <taxon>Dikarya</taxon>
        <taxon>Basidiomycota</taxon>
        <taxon>Agaricomycotina</taxon>
        <taxon>Agaricomycetes</taxon>
        <taxon>Polyporales</taxon>
        <taxon>Meruliaceae</taxon>
        <taxon>Hermanssonia</taxon>
    </lineage>
</organism>
<feature type="compositionally biased region" description="Acidic residues" evidence="1">
    <location>
        <begin position="37"/>
        <end position="99"/>
    </location>
</feature>
<protein>
    <submittedName>
        <fullName evidence="2">Uncharacterized protein</fullName>
    </submittedName>
</protein>
<comment type="caution">
    <text evidence="2">The sequence shown here is derived from an EMBL/GenBank/DDBJ whole genome shotgun (WGS) entry which is preliminary data.</text>
</comment>
<evidence type="ECO:0000313" key="2">
    <source>
        <dbReference type="EMBL" id="PSR72207.1"/>
    </source>
</evidence>
<sequence length="556" mass="63064">MPTLSDLPPELKRLIVEWVKSLRRDESTDREYACDELTGDESTGDESTDDESTGDEPTGDESTDDESTGDEPTGDEPTGDESTGDEPTGDESTGDEPTDDGPKSCLIEPSYEHDVQFELSNLATCSLLSKEWRDCTLPYLYSTWTVTFAAEDQIKSGSRIKTLEQIYDFAKASPHICIQVKKLVLQAVDATKIFQLRNNDVRDIDAFDLVSILNLLPRLQTLSAKDIFLDVPEDEDLTRFDNLAPPSLQWLSCYSSVMGVQQHCMLGLLGLFKQVKRLDLQFLPDLGGPSRDGLFLPLRVSQVESLHIRHCPEIRFILEDLMTPEHRNVMSQVTTLELGLVCPHSLETVKKFLGIVPTRSLKELILHMDFAAHNSIQWGENVKTFFSSFNFSKLRTLQILFSVCSDMREDAWTSLGYFLSSVTPQCCPKLTTVKFDIAFYGRVYLSGTARPSEEQAQIIEDVLLRLPELETISFSPRIGKFSEVAKSIIAKLWFPRLQKKLRVHEARVDEPEHQGRRVRNRYHGPTRPPWQNVMDCIWNADFDFQIFGAIVNDIHE</sequence>
<reference evidence="2 3" key="1">
    <citation type="submission" date="2018-02" db="EMBL/GenBank/DDBJ databases">
        <title>Genome sequence of the basidiomycete white-rot fungus Phlebia centrifuga.</title>
        <authorList>
            <person name="Granchi Z."/>
            <person name="Peng M."/>
            <person name="de Vries R.P."/>
            <person name="Hilden K."/>
            <person name="Makela M.R."/>
            <person name="Grigoriev I."/>
            <person name="Riley R."/>
        </authorList>
    </citation>
    <scope>NUCLEOTIDE SEQUENCE [LARGE SCALE GENOMIC DNA]</scope>
    <source>
        <strain evidence="2 3">FBCC195</strain>
    </source>
</reference>
<dbReference type="AlphaFoldDB" id="A0A2R6NII3"/>
<dbReference type="STRING" id="98765.A0A2R6NII3"/>